<accession>A0A1E5QPJ9</accession>
<name>A0A1E5QPJ9_9CYAN</name>
<organism evidence="1">
    <name type="scientific">Desertifilum tharense IPPAS B-1220</name>
    <dbReference type="NCBI Taxonomy" id="1781255"/>
    <lineage>
        <taxon>Bacteria</taxon>
        <taxon>Bacillati</taxon>
        <taxon>Cyanobacteriota</taxon>
        <taxon>Cyanophyceae</taxon>
        <taxon>Desertifilales</taxon>
        <taxon>Desertifilaceae</taxon>
        <taxon>Desertifilum</taxon>
    </lineage>
</organism>
<sequence>MLLEVRFTIGISAEPDNFRHLASLSSTIDRTLREWVPPPVFNLTNSYGSGLEKQDDFTESSKMSRSRMPQALLAPVETGL</sequence>
<comment type="caution">
    <text evidence="1">The sequence shown here is derived from an EMBL/GenBank/DDBJ whole genome shotgun (WGS) entry which is preliminary data.</text>
</comment>
<reference evidence="1" key="1">
    <citation type="submission" date="2016-09" db="EMBL/GenBank/DDBJ databases">
        <title>Draft genome of thermotolerant cyanobacterium Desertifilum sp. strain IPPAS B-1220.</title>
        <authorList>
            <person name="Sinetova M.A."/>
            <person name="Bolakhan K."/>
            <person name="Zayadan B.K."/>
            <person name="Mironov K.S."/>
            <person name="Ustinova V."/>
            <person name="Kupriyanova E.V."/>
            <person name="Sidorov R.A."/>
            <person name="Skrypnik A.N."/>
            <person name="Gogoleva N.E."/>
            <person name="Gogolev Y.V."/>
            <person name="Los D.A."/>
        </authorList>
    </citation>
    <scope>NUCLEOTIDE SEQUENCE [LARGE SCALE GENOMIC DNA]</scope>
    <source>
        <strain evidence="1">IPPAS B-1220</strain>
    </source>
</reference>
<proteinExistence type="predicted"/>
<gene>
    <name evidence="1" type="ORF">BH720_04120</name>
</gene>
<dbReference type="AlphaFoldDB" id="A0A1E5QPJ9"/>
<evidence type="ECO:0000313" key="1">
    <source>
        <dbReference type="EMBL" id="OEJ76541.1"/>
    </source>
</evidence>
<dbReference type="EMBL" id="MJGC01000037">
    <property type="protein sequence ID" value="OEJ76541.1"/>
    <property type="molecule type" value="Genomic_DNA"/>
</dbReference>
<protein>
    <submittedName>
        <fullName evidence="1">Uncharacterized protein</fullName>
    </submittedName>
</protein>